<feature type="transmembrane region" description="Helical" evidence="9">
    <location>
        <begin position="44"/>
        <end position="62"/>
    </location>
</feature>
<evidence type="ECO:0000256" key="4">
    <source>
        <dbReference type="ARBA" id="ARBA00022692"/>
    </source>
</evidence>
<reference evidence="12" key="1">
    <citation type="submission" date="2023-08" db="EMBL/GenBank/DDBJ databases">
        <title>Comparative genomics and taxonomic characterization of three novel marine species of genus Marivirga.</title>
        <authorList>
            <person name="Muhammad N."/>
            <person name="Kim S.-G."/>
        </authorList>
    </citation>
    <scope>NUCLEOTIDE SEQUENCE [LARGE SCALE GENOMIC DNA]</scope>
    <source>
        <strain evidence="12">ABR2-2</strain>
    </source>
</reference>
<dbReference type="AlphaFoldDB" id="A0AA49GIB9"/>
<comment type="similarity">
    <text evidence="2">Belongs to the cation diffusion facilitator (CDF) transporter (TC 2.A.4) family. SLC30A subfamily.</text>
</comment>
<dbReference type="InterPro" id="IPR036837">
    <property type="entry name" value="Cation_efflux_CTD_sf"/>
</dbReference>
<dbReference type="NCBIfam" id="TIGR01297">
    <property type="entry name" value="CDF"/>
    <property type="match status" value="1"/>
</dbReference>
<feature type="transmembrane region" description="Helical" evidence="9">
    <location>
        <begin position="143"/>
        <end position="163"/>
    </location>
</feature>
<keyword evidence="5" id="KW-0862">Zinc</keyword>
<evidence type="ECO:0000256" key="7">
    <source>
        <dbReference type="ARBA" id="ARBA00023065"/>
    </source>
</evidence>
<name>A0AA49GIB9_9BACT</name>
<sequence length="292" mass="32355">MKRETRLKWVILLNIIITASQIIGGIVGNSMALISDAMHNFSDVAALILSLVAIILASKEATYSKSFGYKRAEVLAAFVNSAVIIAVAIYIIVESIQRLQVAQSLEINNELVIWLAAVAIVANGLSVVFLASDAKHSMNMKSAFLHLLSDTLFSVAVLGGGLAMKYYGITWVDSILSILIGIYLIATSWKLLWSSAKILMQFVPEGVDIPEIVKKVEKLTEVKNIHHIHIWQLDEYTIHMEAHVDLNDDLNVSETHAIQEKIENLMQSHFSIGHITLQFEHGLDDGNKELIQ</sequence>
<gene>
    <name evidence="12" type="ORF">QYS48_04440</name>
</gene>
<keyword evidence="13" id="KW-1185">Reference proteome</keyword>
<dbReference type="GO" id="GO:0005385">
    <property type="term" value="F:zinc ion transmembrane transporter activity"/>
    <property type="evidence" value="ECO:0007669"/>
    <property type="project" value="TreeGrafter"/>
</dbReference>
<evidence type="ECO:0000256" key="6">
    <source>
        <dbReference type="ARBA" id="ARBA00022989"/>
    </source>
</evidence>
<dbReference type="InterPro" id="IPR050681">
    <property type="entry name" value="CDF/SLC30A"/>
</dbReference>
<dbReference type="Gene3D" id="1.20.1510.10">
    <property type="entry name" value="Cation efflux protein transmembrane domain"/>
    <property type="match status" value="1"/>
</dbReference>
<dbReference type="SUPFAM" id="SSF160240">
    <property type="entry name" value="Cation efflux protein cytoplasmic domain-like"/>
    <property type="match status" value="1"/>
</dbReference>
<feature type="transmembrane region" description="Helical" evidence="9">
    <location>
        <begin position="12"/>
        <end position="32"/>
    </location>
</feature>
<dbReference type="InterPro" id="IPR002524">
    <property type="entry name" value="Cation_efflux"/>
</dbReference>
<keyword evidence="3" id="KW-0813">Transport</keyword>
<dbReference type="PANTHER" id="PTHR11562:SF17">
    <property type="entry name" value="RE54080P-RELATED"/>
    <property type="match status" value="1"/>
</dbReference>
<evidence type="ECO:0000256" key="1">
    <source>
        <dbReference type="ARBA" id="ARBA00004141"/>
    </source>
</evidence>
<dbReference type="Proteomes" id="UP001244443">
    <property type="component" value="Chromosome"/>
</dbReference>
<evidence type="ECO:0000256" key="2">
    <source>
        <dbReference type="ARBA" id="ARBA00008873"/>
    </source>
</evidence>
<dbReference type="SUPFAM" id="SSF161111">
    <property type="entry name" value="Cation efflux protein transmembrane domain-like"/>
    <property type="match status" value="1"/>
</dbReference>
<keyword evidence="4 9" id="KW-0812">Transmembrane</keyword>
<keyword evidence="8 9" id="KW-0472">Membrane</keyword>
<keyword evidence="7" id="KW-0406">Ion transport</keyword>
<dbReference type="InterPro" id="IPR058533">
    <property type="entry name" value="Cation_efflux_TM"/>
</dbReference>
<feature type="domain" description="Cation efflux protein cytoplasmic" evidence="11">
    <location>
        <begin position="204"/>
        <end position="281"/>
    </location>
</feature>
<dbReference type="EMBL" id="CP129970">
    <property type="protein sequence ID" value="WKK86235.2"/>
    <property type="molecule type" value="Genomic_DNA"/>
</dbReference>
<evidence type="ECO:0000256" key="5">
    <source>
        <dbReference type="ARBA" id="ARBA00022906"/>
    </source>
</evidence>
<accession>A0AA49GIB9</accession>
<evidence type="ECO:0000256" key="3">
    <source>
        <dbReference type="ARBA" id="ARBA00022448"/>
    </source>
</evidence>
<dbReference type="PANTHER" id="PTHR11562">
    <property type="entry name" value="CATION EFFLUX PROTEIN/ ZINC TRANSPORTER"/>
    <property type="match status" value="1"/>
</dbReference>
<dbReference type="InterPro" id="IPR027470">
    <property type="entry name" value="Cation_efflux_CTD"/>
</dbReference>
<dbReference type="Pfam" id="PF16916">
    <property type="entry name" value="ZT_dimer"/>
    <property type="match status" value="1"/>
</dbReference>
<evidence type="ECO:0000313" key="13">
    <source>
        <dbReference type="Proteomes" id="UP001244443"/>
    </source>
</evidence>
<comment type="subcellular location">
    <subcellularLocation>
        <location evidence="1">Membrane</location>
        <topology evidence="1">Multi-pass membrane protein</topology>
    </subcellularLocation>
</comment>
<evidence type="ECO:0000259" key="10">
    <source>
        <dbReference type="Pfam" id="PF01545"/>
    </source>
</evidence>
<keyword evidence="6 9" id="KW-1133">Transmembrane helix</keyword>
<dbReference type="Gene3D" id="3.30.70.1350">
    <property type="entry name" value="Cation efflux protein, cytoplasmic domain"/>
    <property type="match status" value="1"/>
</dbReference>
<organism evidence="12 13">
    <name type="scientific">Marivirga arenosa</name>
    <dbReference type="NCBI Taxonomy" id="3059076"/>
    <lineage>
        <taxon>Bacteria</taxon>
        <taxon>Pseudomonadati</taxon>
        <taxon>Bacteroidota</taxon>
        <taxon>Cytophagia</taxon>
        <taxon>Cytophagales</taxon>
        <taxon>Marivirgaceae</taxon>
        <taxon>Marivirga</taxon>
    </lineage>
</organism>
<dbReference type="RefSeq" id="WP_308358251.1">
    <property type="nucleotide sequence ID" value="NZ_CP129970.2"/>
</dbReference>
<protein>
    <submittedName>
        <fullName evidence="12">Cation diffusion facilitator family transporter</fullName>
    </submittedName>
</protein>
<dbReference type="Pfam" id="PF01545">
    <property type="entry name" value="Cation_efflux"/>
    <property type="match status" value="1"/>
</dbReference>
<dbReference type="InterPro" id="IPR027469">
    <property type="entry name" value="Cation_efflux_TMD_sf"/>
</dbReference>
<evidence type="ECO:0000313" key="12">
    <source>
        <dbReference type="EMBL" id="WKK86235.2"/>
    </source>
</evidence>
<feature type="transmembrane region" description="Helical" evidence="9">
    <location>
        <begin position="74"/>
        <end position="93"/>
    </location>
</feature>
<feature type="transmembrane region" description="Helical" evidence="9">
    <location>
        <begin position="113"/>
        <end position="131"/>
    </location>
</feature>
<proteinExistence type="inferred from homology"/>
<dbReference type="GO" id="GO:0005886">
    <property type="term" value="C:plasma membrane"/>
    <property type="evidence" value="ECO:0007669"/>
    <property type="project" value="TreeGrafter"/>
</dbReference>
<evidence type="ECO:0000256" key="9">
    <source>
        <dbReference type="SAM" id="Phobius"/>
    </source>
</evidence>
<evidence type="ECO:0000259" key="11">
    <source>
        <dbReference type="Pfam" id="PF16916"/>
    </source>
</evidence>
<keyword evidence="5" id="KW-0864">Zinc transport</keyword>
<feature type="domain" description="Cation efflux protein transmembrane" evidence="10">
    <location>
        <begin position="10"/>
        <end position="200"/>
    </location>
</feature>
<feature type="transmembrane region" description="Helical" evidence="9">
    <location>
        <begin position="169"/>
        <end position="192"/>
    </location>
</feature>
<evidence type="ECO:0000256" key="8">
    <source>
        <dbReference type="ARBA" id="ARBA00023136"/>
    </source>
</evidence>